<feature type="compositionally biased region" description="Basic and acidic residues" evidence="4">
    <location>
        <begin position="55"/>
        <end position="80"/>
    </location>
</feature>
<protein>
    <submittedName>
        <fullName evidence="5">Uncharacterized protein</fullName>
    </submittedName>
</protein>
<dbReference type="Pfam" id="PF04889">
    <property type="entry name" value="Cwf_Cwc_15"/>
    <property type="match status" value="1"/>
</dbReference>
<feature type="non-terminal residue" evidence="5">
    <location>
        <position position="1"/>
    </location>
</feature>
<dbReference type="InterPro" id="IPR006973">
    <property type="entry name" value="Cwf_Cwc_15"/>
</dbReference>
<proteinExistence type="inferred from homology"/>
<name>A0AAV5USL3_9BILA</name>
<feature type="compositionally biased region" description="Basic and acidic residues" evidence="4">
    <location>
        <begin position="126"/>
        <end position="153"/>
    </location>
</feature>
<dbReference type="GO" id="GO:0045292">
    <property type="term" value="P:mRNA cis splicing, via spliceosome"/>
    <property type="evidence" value="ECO:0007669"/>
    <property type="project" value="TreeGrafter"/>
</dbReference>
<keyword evidence="2" id="KW-0507">mRNA processing</keyword>
<evidence type="ECO:0000256" key="2">
    <source>
        <dbReference type="ARBA" id="ARBA00022664"/>
    </source>
</evidence>
<dbReference type="AlphaFoldDB" id="A0AAV5USL3"/>
<gene>
    <name evidence="5" type="ORF">PFISCL1PPCAC_1442</name>
</gene>
<evidence type="ECO:0000256" key="1">
    <source>
        <dbReference type="ARBA" id="ARBA00006644"/>
    </source>
</evidence>
<feature type="region of interest" description="Disordered" evidence="4">
    <location>
        <begin position="1"/>
        <end position="153"/>
    </location>
</feature>
<keyword evidence="6" id="KW-1185">Reference proteome</keyword>
<evidence type="ECO:0000256" key="4">
    <source>
        <dbReference type="SAM" id="MobiDB-lite"/>
    </source>
</evidence>
<organism evidence="5 6">
    <name type="scientific">Pristionchus fissidentatus</name>
    <dbReference type="NCBI Taxonomy" id="1538716"/>
    <lineage>
        <taxon>Eukaryota</taxon>
        <taxon>Metazoa</taxon>
        <taxon>Ecdysozoa</taxon>
        <taxon>Nematoda</taxon>
        <taxon>Chromadorea</taxon>
        <taxon>Rhabditida</taxon>
        <taxon>Rhabditina</taxon>
        <taxon>Diplogasteromorpha</taxon>
        <taxon>Diplogasteroidea</taxon>
        <taxon>Neodiplogasteridae</taxon>
        <taxon>Pristionchus</taxon>
    </lineage>
</organism>
<dbReference type="PANTHER" id="PTHR12718">
    <property type="entry name" value="CELL CYCLE CONTROL PROTEIN CWF15"/>
    <property type="match status" value="1"/>
</dbReference>
<evidence type="ECO:0000256" key="3">
    <source>
        <dbReference type="ARBA" id="ARBA00023187"/>
    </source>
</evidence>
<evidence type="ECO:0000313" key="5">
    <source>
        <dbReference type="EMBL" id="GMT10145.1"/>
    </source>
</evidence>
<dbReference type="EMBL" id="BTSY01000001">
    <property type="protein sequence ID" value="GMT10145.1"/>
    <property type="molecule type" value="Genomic_DNA"/>
</dbReference>
<accession>A0AAV5USL3</accession>
<dbReference type="GO" id="GO:0003723">
    <property type="term" value="F:RNA binding"/>
    <property type="evidence" value="ECO:0007669"/>
    <property type="project" value="TreeGrafter"/>
</dbReference>
<dbReference type="GO" id="GO:0071013">
    <property type="term" value="C:catalytic step 2 spliceosome"/>
    <property type="evidence" value="ECO:0007669"/>
    <property type="project" value="TreeGrafter"/>
</dbReference>
<comment type="similarity">
    <text evidence="1">Belongs to the CWC15 family.</text>
</comment>
<dbReference type="PANTHER" id="PTHR12718:SF2">
    <property type="entry name" value="SPLICEOSOME-ASSOCIATED PROTEIN CWC15 HOMOLOG"/>
    <property type="match status" value="1"/>
</dbReference>
<comment type="caution">
    <text evidence="5">The sequence shown here is derived from an EMBL/GenBank/DDBJ whole genome shotgun (WGS) entry which is preliminary data.</text>
</comment>
<dbReference type="Proteomes" id="UP001432322">
    <property type="component" value="Unassembled WGS sequence"/>
</dbReference>
<sequence>LQKMTTAHRPTFNPARGGSGRAEGDLSKLSQQYSSKDMPSHKSMKYRQSGQGTTEDLRRRDLRRELEDKERTARDKKAKDGSSSASKRPRMDEIEASAIDADEPYEENSGSDSDSDEDDTAALMEELAKIKKERANEKVKRDEEEEKEKEKIRKDQVLLGNPLLNLTTSESEGAFKVKRRWDDDVVFKNCAKGLDEKKDANFINDAIRSEFHRKFMDKYIK</sequence>
<keyword evidence="3" id="KW-0508">mRNA splicing</keyword>
<evidence type="ECO:0000313" key="6">
    <source>
        <dbReference type="Proteomes" id="UP001432322"/>
    </source>
</evidence>
<reference evidence="5" key="1">
    <citation type="submission" date="2023-10" db="EMBL/GenBank/DDBJ databases">
        <title>Genome assembly of Pristionchus species.</title>
        <authorList>
            <person name="Yoshida K."/>
            <person name="Sommer R.J."/>
        </authorList>
    </citation>
    <scope>NUCLEOTIDE SEQUENCE</scope>
    <source>
        <strain evidence="5">RS5133</strain>
    </source>
</reference>
<feature type="compositionally biased region" description="Polar residues" evidence="4">
    <location>
        <begin position="28"/>
        <end position="37"/>
    </location>
</feature>